<protein>
    <recommendedName>
        <fullName evidence="4">Secreted protein</fullName>
    </recommendedName>
</protein>
<accession>A0A9K3J999</accession>
<keyword evidence="3" id="KW-1185">Reference proteome</keyword>
<dbReference type="EMBL" id="MNCJ02000319">
    <property type="protein sequence ID" value="KAF5810708.1"/>
    <property type="molecule type" value="Genomic_DNA"/>
</dbReference>
<proteinExistence type="predicted"/>
<keyword evidence="1" id="KW-0732">Signal</keyword>
<comment type="caution">
    <text evidence="2">The sequence shown here is derived from an EMBL/GenBank/DDBJ whole genome shotgun (WGS) entry which is preliminary data.</text>
</comment>
<evidence type="ECO:0008006" key="4">
    <source>
        <dbReference type="Google" id="ProtNLM"/>
    </source>
</evidence>
<evidence type="ECO:0000313" key="3">
    <source>
        <dbReference type="Proteomes" id="UP000215914"/>
    </source>
</evidence>
<dbReference type="AlphaFoldDB" id="A0A9K3J999"/>
<reference evidence="2" key="2">
    <citation type="submission" date="2020-06" db="EMBL/GenBank/DDBJ databases">
        <title>Helianthus annuus Genome sequencing and assembly Release 2.</title>
        <authorList>
            <person name="Gouzy J."/>
            <person name="Langlade N."/>
            <person name="Munos S."/>
        </authorList>
    </citation>
    <scope>NUCLEOTIDE SEQUENCE</scope>
    <source>
        <tissue evidence="2">Leaves</tissue>
    </source>
</reference>
<dbReference type="Proteomes" id="UP000215914">
    <property type="component" value="Unassembled WGS sequence"/>
</dbReference>
<sequence length="109" mass="12502">MGKADIHWWICWPVTVLIRYSNASLMVLQNTSFFEKLSSHILSRETLNSKREDTISLSFSSSVTIPCPVLRMYALRACRKDSRALTLKKSVYILLRSCVRLPSINIVKP</sequence>
<gene>
    <name evidence="2" type="ORF">HanXRQr2_Chr04g0172801</name>
</gene>
<organism evidence="2 3">
    <name type="scientific">Helianthus annuus</name>
    <name type="common">Common sunflower</name>
    <dbReference type="NCBI Taxonomy" id="4232"/>
    <lineage>
        <taxon>Eukaryota</taxon>
        <taxon>Viridiplantae</taxon>
        <taxon>Streptophyta</taxon>
        <taxon>Embryophyta</taxon>
        <taxon>Tracheophyta</taxon>
        <taxon>Spermatophyta</taxon>
        <taxon>Magnoliopsida</taxon>
        <taxon>eudicotyledons</taxon>
        <taxon>Gunneridae</taxon>
        <taxon>Pentapetalae</taxon>
        <taxon>asterids</taxon>
        <taxon>campanulids</taxon>
        <taxon>Asterales</taxon>
        <taxon>Asteraceae</taxon>
        <taxon>Asteroideae</taxon>
        <taxon>Heliantheae alliance</taxon>
        <taxon>Heliantheae</taxon>
        <taxon>Helianthus</taxon>
    </lineage>
</organism>
<reference evidence="2" key="1">
    <citation type="journal article" date="2017" name="Nature">
        <title>The sunflower genome provides insights into oil metabolism, flowering and Asterid evolution.</title>
        <authorList>
            <person name="Badouin H."/>
            <person name="Gouzy J."/>
            <person name="Grassa C.J."/>
            <person name="Murat F."/>
            <person name="Staton S.E."/>
            <person name="Cottret L."/>
            <person name="Lelandais-Briere C."/>
            <person name="Owens G.L."/>
            <person name="Carrere S."/>
            <person name="Mayjonade B."/>
            <person name="Legrand L."/>
            <person name="Gill N."/>
            <person name="Kane N.C."/>
            <person name="Bowers J.E."/>
            <person name="Hubner S."/>
            <person name="Bellec A."/>
            <person name="Berard A."/>
            <person name="Berges H."/>
            <person name="Blanchet N."/>
            <person name="Boniface M.C."/>
            <person name="Brunel D."/>
            <person name="Catrice O."/>
            <person name="Chaidir N."/>
            <person name="Claudel C."/>
            <person name="Donnadieu C."/>
            <person name="Faraut T."/>
            <person name="Fievet G."/>
            <person name="Helmstetter N."/>
            <person name="King M."/>
            <person name="Knapp S.J."/>
            <person name="Lai Z."/>
            <person name="Le Paslier M.C."/>
            <person name="Lippi Y."/>
            <person name="Lorenzon L."/>
            <person name="Mandel J.R."/>
            <person name="Marage G."/>
            <person name="Marchand G."/>
            <person name="Marquand E."/>
            <person name="Bret-Mestries E."/>
            <person name="Morien E."/>
            <person name="Nambeesan S."/>
            <person name="Nguyen T."/>
            <person name="Pegot-Espagnet P."/>
            <person name="Pouilly N."/>
            <person name="Raftis F."/>
            <person name="Sallet E."/>
            <person name="Schiex T."/>
            <person name="Thomas J."/>
            <person name="Vandecasteele C."/>
            <person name="Vares D."/>
            <person name="Vear F."/>
            <person name="Vautrin S."/>
            <person name="Crespi M."/>
            <person name="Mangin B."/>
            <person name="Burke J.M."/>
            <person name="Salse J."/>
            <person name="Munos S."/>
            <person name="Vincourt P."/>
            <person name="Rieseberg L.H."/>
            <person name="Langlade N.B."/>
        </authorList>
    </citation>
    <scope>NUCLEOTIDE SEQUENCE</scope>
    <source>
        <tissue evidence="2">Leaves</tissue>
    </source>
</reference>
<evidence type="ECO:0000313" key="2">
    <source>
        <dbReference type="EMBL" id="KAF5810708.1"/>
    </source>
</evidence>
<feature type="chain" id="PRO_5039942315" description="Secreted protein" evidence="1">
    <location>
        <begin position="24"/>
        <end position="109"/>
    </location>
</feature>
<evidence type="ECO:0000256" key="1">
    <source>
        <dbReference type="SAM" id="SignalP"/>
    </source>
</evidence>
<dbReference type="Gramene" id="mRNA:HanXRQr2_Chr04g0172801">
    <property type="protein sequence ID" value="mRNA:HanXRQr2_Chr04g0172801"/>
    <property type="gene ID" value="HanXRQr2_Chr04g0172801"/>
</dbReference>
<feature type="signal peptide" evidence="1">
    <location>
        <begin position="1"/>
        <end position="23"/>
    </location>
</feature>
<name>A0A9K3J999_HELAN</name>